<organism evidence="2 3">
    <name type="scientific">Alteromonas australica</name>
    <dbReference type="NCBI Taxonomy" id="589873"/>
    <lineage>
        <taxon>Bacteria</taxon>
        <taxon>Pseudomonadati</taxon>
        <taxon>Pseudomonadota</taxon>
        <taxon>Gammaproteobacteria</taxon>
        <taxon>Alteromonadales</taxon>
        <taxon>Alteromonadaceae</taxon>
        <taxon>Alteromonas/Salinimonas group</taxon>
        <taxon>Alteromonas</taxon>
    </lineage>
</organism>
<dbReference type="EMBL" id="DNAN01000138">
    <property type="protein sequence ID" value="HAW74896.1"/>
    <property type="molecule type" value="Genomic_DNA"/>
</dbReference>
<evidence type="ECO:0000313" key="2">
    <source>
        <dbReference type="EMBL" id="HAW74896.1"/>
    </source>
</evidence>
<evidence type="ECO:0000256" key="1">
    <source>
        <dbReference type="ARBA" id="ARBA00004328"/>
    </source>
</evidence>
<reference evidence="2 3" key="1">
    <citation type="journal article" date="2018" name="Nat. Biotechnol.">
        <title>A standardized bacterial taxonomy based on genome phylogeny substantially revises the tree of life.</title>
        <authorList>
            <person name="Parks D.H."/>
            <person name="Chuvochina M."/>
            <person name="Waite D.W."/>
            <person name="Rinke C."/>
            <person name="Skarshewski A."/>
            <person name="Chaumeil P.A."/>
            <person name="Hugenholtz P."/>
        </authorList>
    </citation>
    <scope>NUCLEOTIDE SEQUENCE [LARGE SCALE GENOMIC DNA]</scope>
    <source>
        <strain evidence="2">UBA11978</strain>
    </source>
</reference>
<feature type="non-terminal residue" evidence="2">
    <location>
        <position position="470"/>
    </location>
</feature>
<comment type="caution">
    <text evidence="2">The sequence shown here is derived from an EMBL/GenBank/DDBJ whole genome shotgun (WGS) entry which is preliminary data.</text>
</comment>
<evidence type="ECO:0000313" key="3">
    <source>
        <dbReference type="Proteomes" id="UP000263517"/>
    </source>
</evidence>
<comment type="subcellular location">
    <subcellularLocation>
        <location evidence="1">Virion</location>
    </subcellularLocation>
</comment>
<name>A0A350P0S9_9ALTE</name>
<proteinExistence type="predicted"/>
<dbReference type="InterPro" id="IPR010762">
    <property type="entry name" value="Gp23/Gp24_T4-like"/>
</dbReference>
<sequence>MSVLQKLTEGIASRNLQREGAALLEKWESTGLLEGLDGDYQRQGMARLLENQAAQLLKEASAMSAGDVEGFASVAFPIVRRVFGGLVANNLVSVQPMSLPSGLIFFLDFTASTPNGATLEDNDSLYGGGVVGHQITGGVDLGYVSSADMSATGDHPDEGFYNLNHGYSSVTGSSTLNVESGNEVVAHAATIDLTNPSEAERRLLRFDPDVLGLGGGHEALVLRIDKEADINVDSQVMDEDKLMAVEITVGGSESQLNHAALVRRLTCLGSSANHPAEPDWNGETSHLYVTYVATDNDIPNVVAGAQGTSNFSNNPTISFAMIDNMNGTPNAGSGQDGIGIVAMGTPWGLENTEDIPEIDIRVDSFAVTAVTKKLKAKWTPELGQDLNAYHNLDAEVELTQILSEQIALEIDREILSALVQGATAATYYWSRSPGLFVNRETGAELGATAASPDFTGTVSEWYETLIETIN</sequence>
<protein>
    <submittedName>
        <fullName evidence="2">Uncharacterized protein</fullName>
    </submittedName>
</protein>
<dbReference type="AlphaFoldDB" id="A0A350P0S9"/>
<accession>A0A350P0S9</accession>
<gene>
    <name evidence="2" type="ORF">DCW74_04070</name>
</gene>
<dbReference type="Pfam" id="PF07068">
    <property type="entry name" value="Gp23"/>
    <property type="match status" value="2"/>
</dbReference>
<dbReference type="Proteomes" id="UP000263517">
    <property type="component" value="Unassembled WGS sequence"/>
</dbReference>